<reference evidence="5" key="1">
    <citation type="journal article" date="2019" name="Int. J. Syst. Evol. Microbiol.">
        <title>The Global Catalogue of Microorganisms (GCM) 10K type strain sequencing project: providing services to taxonomists for standard genome sequencing and annotation.</title>
        <authorList>
            <consortium name="The Broad Institute Genomics Platform"/>
            <consortium name="The Broad Institute Genome Sequencing Center for Infectious Disease"/>
            <person name="Wu L."/>
            <person name="Ma J."/>
        </authorList>
    </citation>
    <scope>NUCLEOTIDE SEQUENCE [LARGE SCALE GENOMIC DNA]</scope>
    <source>
        <strain evidence="5">NBRC 105830</strain>
    </source>
</reference>
<dbReference type="Pfam" id="PF00440">
    <property type="entry name" value="TetR_N"/>
    <property type="match status" value="1"/>
</dbReference>
<gene>
    <name evidence="4" type="ORF">GCM10025862_04940</name>
</gene>
<keyword evidence="1 2" id="KW-0238">DNA-binding</keyword>
<dbReference type="PRINTS" id="PR00455">
    <property type="entry name" value="HTHTETR"/>
</dbReference>
<dbReference type="InterPro" id="IPR009057">
    <property type="entry name" value="Homeodomain-like_sf"/>
</dbReference>
<evidence type="ECO:0000259" key="3">
    <source>
        <dbReference type="PROSITE" id="PS50977"/>
    </source>
</evidence>
<dbReference type="InterPro" id="IPR050109">
    <property type="entry name" value="HTH-type_TetR-like_transc_reg"/>
</dbReference>
<feature type="DNA-binding region" description="H-T-H motif" evidence="2">
    <location>
        <begin position="37"/>
        <end position="56"/>
    </location>
</feature>
<dbReference type="InterPro" id="IPR001647">
    <property type="entry name" value="HTH_TetR"/>
</dbReference>
<dbReference type="Gene3D" id="1.10.357.10">
    <property type="entry name" value="Tetracycline Repressor, domain 2"/>
    <property type="match status" value="1"/>
</dbReference>
<name>A0ABQ6HLC4_9MICO</name>
<dbReference type="SUPFAM" id="SSF46689">
    <property type="entry name" value="Homeodomain-like"/>
    <property type="match status" value="1"/>
</dbReference>
<evidence type="ECO:0000313" key="4">
    <source>
        <dbReference type="EMBL" id="GMA18473.1"/>
    </source>
</evidence>
<dbReference type="Proteomes" id="UP001157109">
    <property type="component" value="Unassembled WGS sequence"/>
</dbReference>
<evidence type="ECO:0000313" key="5">
    <source>
        <dbReference type="Proteomes" id="UP001157109"/>
    </source>
</evidence>
<evidence type="ECO:0000256" key="2">
    <source>
        <dbReference type="PROSITE-ProRule" id="PRU00335"/>
    </source>
</evidence>
<dbReference type="EMBL" id="BSUJ01000001">
    <property type="protein sequence ID" value="GMA18473.1"/>
    <property type="molecule type" value="Genomic_DNA"/>
</dbReference>
<dbReference type="PANTHER" id="PTHR30055:SF160">
    <property type="entry name" value="TRANSCRIPTIONAL REGULATORY PROTEIN (PROBABLY ASNC-FAMILY)-RELATED"/>
    <property type="match status" value="1"/>
</dbReference>
<dbReference type="InterPro" id="IPR036271">
    <property type="entry name" value="Tet_transcr_reg_TetR-rel_C_sf"/>
</dbReference>
<keyword evidence="5" id="KW-1185">Reference proteome</keyword>
<dbReference type="PROSITE" id="PS50977">
    <property type="entry name" value="HTH_TETR_2"/>
    <property type="match status" value="1"/>
</dbReference>
<comment type="caution">
    <text evidence="4">The sequence shown here is derived from an EMBL/GenBank/DDBJ whole genome shotgun (WGS) entry which is preliminary data.</text>
</comment>
<proteinExistence type="predicted"/>
<sequence length="205" mass="22276">MTTTTGRYTRLPRSQRRVQLLDAAQEVFVEAGYHAAAMDTIAERAGVSKPVLYQHFPSKQALYLALLDQHCNAIVSMVEQALADNQDNKQRVAAAIDAYFSFFEQNGSPARLVFESDLTGEEPVRTRLDSVALRCAEAIAAVIAEEAGLRTDQALLLGMALTGAAMQSAKHWVTQGQSVPRAEATRLVSALNWRGLGGFPRTQAG</sequence>
<organism evidence="4 5">
    <name type="scientific">Arsenicicoccus piscis</name>
    <dbReference type="NCBI Taxonomy" id="673954"/>
    <lineage>
        <taxon>Bacteria</taxon>
        <taxon>Bacillati</taxon>
        <taxon>Actinomycetota</taxon>
        <taxon>Actinomycetes</taxon>
        <taxon>Micrococcales</taxon>
        <taxon>Intrasporangiaceae</taxon>
        <taxon>Arsenicicoccus</taxon>
    </lineage>
</organism>
<dbReference type="PANTHER" id="PTHR30055">
    <property type="entry name" value="HTH-TYPE TRANSCRIPTIONAL REGULATOR RUTR"/>
    <property type="match status" value="1"/>
</dbReference>
<dbReference type="SUPFAM" id="SSF48498">
    <property type="entry name" value="Tetracyclin repressor-like, C-terminal domain"/>
    <property type="match status" value="1"/>
</dbReference>
<evidence type="ECO:0000256" key="1">
    <source>
        <dbReference type="ARBA" id="ARBA00023125"/>
    </source>
</evidence>
<protein>
    <submittedName>
        <fullName evidence="4">TetR family transcriptional regulator</fullName>
    </submittedName>
</protein>
<accession>A0ABQ6HLC4</accession>
<dbReference type="RefSeq" id="WP_241444287.1">
    <property type="nucleotide sequence ID" value="NZ_BSUJ01000001.1"/>
</dbReference>
<feature type="domain" description="HTH tetR-type" evidence="3">
    <location>
        <begin position="14"/>
        <end position="74"/>
    </location>
</feature>